<dbReference type="STRING" id="1124188.SAMN05444377_10840"/>
<dbReference type="OrthoDB" id="660361at2"/>
<sequence length="175" mass="19567">MNPIVKKNAVNYGIVLALVTMLISTIMYVVDLKLFVNMGIGFGQILIFLIVYGVMLHKTKKEMGGQMTFKDAFTTYFIAAGLRVTLATVFMIFLFNVVDVEAKEIVKEHTVKFQVEIMQKMGSTKQQMEEAIRELKESDQFGIATQIKGMAFALLGVSIAGLIFAAIFKSKEQTF</sequence>
<name>A0A1M5BEJ4_9FLAO</name>
<dbReference type="Pfam" id="PF13858">
    <property type="entry name" value="DUF4199"/>
    <property type="match status" value="1"/>
</dbReference>
<dbReference type="Proteomes" id="UP000184147">
    <property type="component" value="Unassembled WGS sequence"/>
</dbReference>
<keyword evidence="3" id="KW-1185">Reference proteome</keyword>
<gene>
    <name evidence="2" type="ORF">SAMN05444377_10840</name>
</gene>
<keyword evidence="1" id="KW-0472">Membrane</keyword>
<evidence type="ECO:0000313" key="2">
    <source>
        <dbReference type="EMBL" id="SHF40582.1"/>
    </source>
</evidence>
<feature type="transmembrane region" description="Helical" evidence="1">
    <location>
        <begin position="76"/>
        <end position="98"/>
    </location>
</feature>
<evidence type="ECO:0000313" key="3">
    <source>
        <dbReference type="Proteomes" id="UP000184147"/>
    </source>
</evidence>
<keyword evidence="1" id="KW-1133">Transmembrane helix</keyword>
<accession>A0A1M5BEJ4</accession>
<organism evidence="2 3">
    <name type="scientific">Flavobacterium fontis</name>
    <dbReference type="NCBI Taxonomy" id="1124188"/>
    <lineage>
        <taxon>Bacteria</taxon>
        <taxon>Pseudomonadati</taxon>
        <taxon>Bacteroidota</taxon>
        <taxon>Flavobacteriia</taxon>
        <taxon>Flavobacteriales</taxon>
        <taxon>Flavobacteriaceae</taxon>
        <taxon>Flavobacterium</taxon>
    </lineage>
</organism>
<feature type="transmembrane region" description="Helical" evidence="1">
    <location>
        <begin position="149"/>
        <end position="168"/>
    </location>
</feature>
<dbReference type="InterPro" id="IPR025250">
    <property type="entry name" value="DUF4199"/>
</dbReference>
<dbReference type="RefSeq" id="WP_073363252.1">
    <property type="nucleotide sequence ID" value="NZ_FQVQ01000008.1"/>
</dbReference>
<dbReference type="EMBL" id="FQVQ01000008">
    <property type="protein sequence ID" value="SHF40582.1"/>
    <property type="molecule type" value="Genomic_DNA"/>
</dbReference>
<evidence type="ECO:0000256" key="1">
    <source>
        <dbReference type="SAM" id="Phobius"/>
    </source>
</evidence>
<proteinExistence type="predicted"/>
<protein>
    <recommendedName>
        <fullName evidence="4">DUF4199 domain-containing protein</fullName>
    </recommendedName>
</protein>
<evidence type="ECO:0008006" key="4">
    <source>
        <dbReference type="Google" id="ProtNLM"/>
    </source>
</evidence>
<feature type="transmembrane region" description="Helical" evidence="1">
    <location>
        <begin position="12"/>
        <end position="30"/>
    </location>
</feature>
<reference evidence="2 3" key="1">
    <citation type="submission" date="2016-11" db="EMBL/GenBank/DDBJ databases">
        <authorList>
            <person name="Jaros S."/>
            <person name="Januszkiewicz K."/>
            <person name="Wedrychowicz H."/>
        </authorList>
    </citation>
    <scope>NUCLEOTIDE SEQUENCE [LARGE SCALE GENOMIC DNA]</scope>
    <source>
        <strain evidence="2 3">DSM 25660</strain>
    </source>
</reference>
<keyword evidence="1" id="KW-0812">Transmembrane</keyword>
<dbReference type="AlphaFoldDB" id="A0A1M5BEJ4"/>
<feature type="transmembrane region" description="Helical" evidence="1">
    <location>
        <begin position="36"/>
        <end position="55"/>
    </location>
</feature>